<reference evidence="5" key="3">
    <citation type="journal article" date="2019" name="Int. J. Syst. Evol. Microbiol.">
        <title>The Global Catalogue of Microorganisms (GCM) 10K type strain sequencing project: providing services to taxonomists for standard genome sequencing and annotation.</title>
        <authorList>
            <consortium name="The Broad Institute Genomics Platform"/>
            <consortium name="The Broad Institute Genome Sequencing Center for Infectious Disease"/>
            <person name="Wu L."/>
            <person name="Ma J."/>
        </authorList>
    </citation>
    <scope>NUCLEOTIDE SEQUENCE [LARGE SCALE GENOMIC DNA]</scope>
    <source>
        <strain evidence="5">KCTC 62575</strain>
    </source>
</reference>
<feature type="domain" description="DUF551" evidence="1">
    <location>
        <begin position="115"/>
        <end position="171"/>
    </location>
</feature>
<dbReference type="Proteomes" id="UP001595455">
    <property type="component" value="Unassembled WGS sequence"/>
</dbReference>
<sequence length="200" mass="23195">MDIQKIKELALANGFSLKEQASGNIDLHSYVYEFAQAVKNEVLAQARSVFNQEAVTINDTEFLDAEITQISNSMSENHFLDYEESEELEMLVAKAMKLGELYERKKWQEAQAIPEWIETSERMPNEGEEVLVHHYGHVVQATKDKKYSGGFKQRNCYGWEAVSSYISHWMPRNIELPESCHFYYENDAKQKAMIEAQEQL</sequence>
<reference evidence="2" key="1">
    <citation type="journal article" date="2014" name="Int. J. Syst. Evol. Microbiol.">
        <title>Complete genome of a new Firmicutes species belonging to the dominant human colonic microbiota ('Ruminococcus bicirculans') reveals two chromosomes and a selective capacity to utilize plant glucans.</title>
        <authorList>
            <consortium name="NISC Comparative Sequencing Program"/>
            <person name="Wegmann U."/>
            <person name="Louis P."/>
            <person name="Goesmann A."/>
            <person name="Henrissat B."/>
            <person name="Duncan S.H."/>
            <person name="Flint H.J."/>
        </authorList>
    </citation>
    <scope>NUCLEOTIDE SEQUENCE</scope>
    <source>
        <strain evidence="2">KCTC 62575</strain>
    </source>
</reference>
<evidence type="ECO:0000313" key="5">
    <source>
        <dbReference type="Proteomes" id="UP001595455"/>
    </source>
</evidence>
<evidence type="ECO:0000313" key="3">
    <source>
        <dbReference type="EMBL" id="RFC82318.1"/>
    </source>
</evidence>
<accession>A0A371YLG2</accession>
<dbReference type="InterPro" id="IPR007539">
    <property type="entry name" value="DUF551"/>
</dbReference>
<dbReference type="Proteomes" id="UP000240957">
    <property type="component" value="Unassembled WGS sequence"/>
</dbReference>
<dbReference type="RefSeq" id="WP_107009512.1">
    <property type="nucleotide sequence ID" value="NZ_JBHRSF010000150.1"/>
</dbReference>
<evidence type="ECO:0000313" key="4">
    <source>
        <dbReference type="Proteomes" id="UP000240957"/>
    </source>
</evidence>
<comment type="caution">
    <text evidence="3">The sequence shown here is derived from an EMBL/GenBank/DDBJ whole genome shotgun (WGS) entry which is preliminary data.</text>
</comment>
<dbReference type="EMBL" id="JBHRSF010000150">
    <property type="protein sequence ID" value="MFC2997576.1"/>
    <property type="molecule type" value="Genomic_DNA"/>
</dbReference>
<reference evidence="2" key="4">
    <citation type="submission" date="2024-09" db="EMBL/GenBank/DDBJ databases">
        <authorList>
            <person name="Sun Q."/>
            <person name="Mori K."/>
        </authorList>
    </citation>
    <scope>NUCLEOTIDE SEQUENCE</scope>
    <source>
        <strain evidence="2">KCTC 62575</strain>
    </source>
</reference>
<gene>
    <name evidence="2" type="ORF">ACFODO_20490</name>
    <name evidence="3" type="ORF">C9E89_016930</name>
</gene>
<protein>
    <submittedName>
        <fullName evidence="3">DUF551 domain-containing protein</fullName>
    </submittedName>
</protein>
<keyword evidence="5" id="KW-1185">Reference proteome</keyword>
<reference evidence="3 4" key="2">
    <citation type="submission" date="2018-08" db="EMBL/GenBank/DDBJ databases">
        <title>The draft genome of Acinetobacter sichuanensis strain WCHAc060041.</title>
        <authorList>
            <person name="Qin J."/>
            <person name="Feng Y."/>
            <person name="Zong Z."/>
        </authorList>
    </citation>
    <scope>NUCLEOTIDE SEQUENCE [LARGE SCALE GENOMIC DNA]</scope>
    <source>
        <strain evidence="3 4">WCHAc060041</strain>
    </source>
</reference>
<proteinExistence type="predicted"/>
<evidence type="ECO:0000259" key="1">
    <source>
        <dbReference type="Pfam" id="PF04448"/>
    </source>
</evidence>
<evidence type="ECO:0000313" key="2">
    <source>
        <dbReference type="EMBL" id="MFC2997576.1"/>
    </source>
</evidence>
<organism evidence="3 4">
    <name type="scientific">Acinetobacter sichuanensis</name>
    <dbReference type="NCBI Taxonomy" id="2136183"/>
    <lineage>
        <taxon>Bacteria</taxon>
        <taxon>Pseudomonadati</taxon>
        <taxon>Pseudomonadota</taxon>
        <taxon>Gammaproteobacteria</taxon>
        <taxon>Moraxellales</taxon>
        <taxon>Moraxellaceae</taxon>
        <taxon>Acinetobacter</taxon>
    </lineage>
</organism>
<dbReference type="Pfam" id="PF04448">
    <property type="entry name" value="DUF551"/>
    <property type="match status" value="1"/>
</dbReference>
<dbReference type="EMBL" id="PYIX02000036">
    <property type="protein sequence ID" value="RFC82318.1"/>
    <property type="molecule type" value="Genomic_DNA"/>
</dbReference>
<name>A0A371YLG2_9GAMM</name>
<dbReference type="OrthoDB" id="6694110at2"/>
<dbReference type="AlphaFoldDB" id="A0A371YLG2"/>